<evidence type="ECO:0000313" key="1">
    <source>
        <dbReference type="EMBL" id="MEZ0164742.1"/>
    </source>
</evidence>
<gene>
    <name evidence="1" type="ORF">AB2L27_08190</name>
</gene>
<keyword evidence="2" id="KW-1185">Reference proteome</keyword>
<name>A0ABV4GZK0_9ACTN</name>
<proteinExistence type="predicted"/>
<comment type="caution">
    <text evidence="1">The sequence shown here is derived from an EMBL/GenBank/DDBJ whole genome shotgun (WGS) entry which is preliminary data.</text>
</comment>
<dbReference type="EMBL" id="JBGFTU010000008">
    <property type="protein sequence ID" value="MEZ0164742.1"/>
    <property type="molecule type" value="Genomic_DNA"/>
</dbReference>
<protein>
    <submittedName>
        <fullName evidence="1">Uncharacterized protein</fullName>
    </submittedName>
</protein>
<organism evidence="1 2">
    <name type="scientific">Kineococcus halophytocola</name>
    <dbReference type="NCBI Taxonomy" id="3234027"/>
    <lineage>
        <taxon>Bacteria</taxon>
        <taxon>Bacillati</taxon>
        <taxon>Actinomycetota</taxon>
        <taxon>Actinomycetes</taxon>
        <taxon>Kineosporiales</taxon>
        <taxon>Kineosporiaceae</taxon>
        <taxon>Kineococcus</taxon>
    </lineage>
</organism>
<dbReference type="RefSeq" id="WP_370440991.1">
    <property type="nucleotide sequence ID" value="NZ_JBGFTU010000008.1"/>
</dbReference>
<reference evidence="1 2" key="1">
    <citation type="submission" date="2024-07" db="EMBL/GenBank/DDBJ databases">
        <authorList>
            <person name="Thanompreechachai J."/>
            <person name="Duangmal K."/>
        </authorList>
    </citation>
    <scope>NUCLEOTIDE SEQUENCE [LARGE SCALE GENOMIC DNA]</scope>
    <source>
        <strain evidence="1 2">LSe6-4</strain>
    </source>
</reference>
<dbReference type="Proteomes" id="UP001565927">
    <property type="component" value="Unassembled WGS sequence"/>
</dbReference>
<accession>A0ABV4GZK0</accession>
<sequence length="178" mass="18913">MNDIPGLSRSAFGSTSFGGAEESDRLITSADNLLGKASRALEAGDEEKARRLVERAMALPVDEHEGVHPAWWSSHMALHTLVVDAIEESEENDHRWLSAAEAVLSGDDGPGAVSLRGTLGSAGESVGLTPHEARRCTELGAGHSEDDRWDAPASEITAAAVLDVLRVAQTYREQLTAS</sequence>
<evidence type="ECO:0000313" key="2">
    <source>
        <dbReference type="Proteomes" id="UP001565927"/>
    </source>
</evidence>